<evidence type="ECO:0000256" key="1">
    <source>
        <dbReference type="SAM" id="Phobius"/>
    </source>
</evidence>
<reference evidence="3 4" key="1">
    <citation type="journal article" date="2015" name="Int. J. Syst. Evol. Microbiol.">
        <title>Flavisolibacter ginsenosidimutans sp. nov., with ginsenoside-converting activity isolated from soil used for cultivating ginseng.</title>
        <authorList>
            <person name="Zhao Y."/>
            <person name="Liu Q."/>
            <person name="Kang M.S."/>
            <person name="Jin F."/>
            <person name="Yu H."/>
            <person name="Im W.T."/>
        </authorList>
    </citation>
    <scope>NUCLEOTIDE SEQUENCE [LARGE SCALE GENOMIC DNA]</scope>
    <source>
        <strain evidence="3 4">Gsoil 636</strain>
    </source>
</reference>
<keyword evidence="4" id="KW-1185">Reference proteome</keyword>
<evidence type="ECO:0000259" key="2">
    <source>
        <dbReference type="PROSITE" id="PS51820"/>
    </source>
</evidence>
<dbReference type="PROSITE" id="PS51257">
    <property type="entry name" value="PROKAR_LIPOPROTEIN"/>
    <property type="match status" value="1"/>
</dbReference>
<accession>A0A5B8UK91</accession>
<evidence type="ECO:0000313" key="4">
    <source>
        <dbReference type="Proteomes" id="UP000321204"/>
    </source>
</evidence>
<protein>
    <submittedName>
        <fullName evidence="3">Beta-glucosidase</fullName>
    </submittedName>
</protein>
<keyword evidence="1" id="KW-0812">Transmembrane</keyword>
<dbReference type="Gene3D" id="3.90.182.10">
    <property type="entry name" value="Toxin - Anthrax Protective Antigen,domain 1"/>
    <property type="match status" value="1"/>
</dbReference>
<organism evidence="3 4">
    <name type="scientific">Flavisolibacter ginsenosidimutans</name>
    <dbReference type="NCBI Taxonomy" id="661481"/>
    <lineage>
        <taxon>Bacteria</taxon>
        <taxon>Pseudomonadati</taxon>
        <taxon>Bacteroidota</taxon>
        <taxon>Chitinophagia</taxon>
        <taxon>Chitinophagales</taxon>
        <taxon>Chitinophagaceae</taxon>
        <taxon>Flavisolibacter</taxon>
    </lineage>
</organism>
<proteinExistence type="predicted"/>
<keyword evidence="1" id="KW-0472">Membrane</keyword>
<dbReference type="InterPro" id="IPR037524">
    <property type="entry name" value="PA14/GLEYA"/>
</dbReference>
<dbReference type="KEGG" id="fgg:FSB75_11200"/>
<sequence>MKKNQLFYSLVFFLVSCTCNRETKSNPAATGNEHAKDSLAFGDTHQVSDGLEGKIYYLPVNTPKLPASFDTMKAVATIYTKTVNVPQRSWSTGFPGAGNRFEWFAIEYNGKFKPGKAGRYTFTLLSDDGSRLFIDDSLVINNDGLHGPAAKSGSLDLSASYHDMRLQYFQGPRYFVALQLFAHLDKEKDGLFPGTDFSLSTPGESTGPNWIVIGVVALLLLLLLFLLWRREKTKEKKS</sequence>
<dbReference type="AlphaFoldDB" id="A0A5B8UK91"/>
<dbReference type="PROSITE" id="PS51820">
    <property type="entry name" value="PA14"/>
    <property type="match status" value="1"/>
</dbReference>
<dbReference type="OrthoDB" id="279982at2"/>
<dbReference type="Proteomes" id="UP000321204">
    <property type="component" value="Chromosome"/>
</dbReference>
<dbReference type="RefSeq" id="WP_146787134.1">
    <property type="nucleotide sequence ID" value="NZ_BAABIO010000001.1"/>
</dbReference>
<feature type="transmembrane region" description="Helical" evidence="1">
    <location>
        <begin position="210"/>
        <end position="228"/>
    </location>
</feature>
<dbReference type="Pfam" id="PF07691">
    <property type="entry name" value="PA14"/>
    <property type="match status" value="1"/>
</dbReference>
<dbReference type="InterPro" id="IPR011658">
    <property type="entry name" value="PA14_dom"/>
</dbReference>
<name>A0A5B8UK91_9BACT</name>
<gene>
    <name evidence="3" type="ORF">FSB75_11200</name>
</gene>
<feature type="domain" description="PA14" evidence="2">
    <location>
        <begin position="46"/>
        <end position="195"/>
    </location>
</feature>
<dbReference type="EMBL" id="CP042433">
    <property type="protein sequence ID" value="QEC56435.1"/>
    <property type="molecule type" value="Genomic_DNA"/>
</dbReference>
<keyword evidence="1" id="KW-1133">Transmembrane helix</keyword>
<evidence type="ECO:0000313" key="3">
    <source>
        <dbReference type="EMBL" id="QEC56435.1"/>
    </source>
</evidence>
<dbReference type="SMART" id="SM00758">
    <property type="entry name" value="PA14"/>
    <property type="match status" value="1"/>
</dbReference>
<dbReference type="SUPFAM" id="SSF56988">
    <property type="entry name" value="Anthrax protective antigen"/>
    <property type="match status" value="1"/>
</dbReference>